<accession>A0ABU6TT95</accession>
<sequence length="54" mass="6123">MLSHHRPQPTFSPHFLPSRSSVCISVAAIVLVGHYYRCHHCFGGWETSVVVQFL</sequence>
<dbReference type="Proteomes" id="UP001341840">
    <property type="component" value="Unassembled WGS sequence"/>
</dbReference>
<gene>
    <name evidence="1" type="ORF">PIB30_088801</name>
</gene>
<reference evidence="1 2" key="1">
    <citation type="journal article" date="2023" name="Plants (Basel)">
        <title>Bridging the Gap: Combining Genomics and Transcriptomics Approaches to Understand Stylosanthes scabra, an Orphan Legume from the Brazilian Caatinga.</title>
        <authorList>
            <person name="Ferreira-Neto J.R.C."/>
            <person name="da Silva M.D."/>
            <person name="Binneck E."/>
            <person name="de Melo N.F."/>
            <person name="da Silva R.H."/>
            <person name="de Melo A.L.T.M."/>
            <person name="Pandolfi V."/>
            <person name="Bustamante F.O."/>
            <person name="Brasileiro-Vidal A.C."/>
            <person name="Benko-Iseppon A.M."/>
        </authorList>
    </citation>
    <scope>NUCLEOTIDE SEQUENCE [LARGE SCALE GENOMIC DNA]</scope>
    <source>
        <tissue evidence="1">Leaves</tissue>
    </source>
</reference>
<dbReference type="EMBL" id="JASCZI010092249">
    <property type="protein sequence ID" value="MED6152107.1"/>
    <property type="molecule type" value="Genomic_DNA"/>
</dbReference>
<feature type="non-terminal residue" evidence="1">
    <location>
        <position position="54"/>
    </location>
</feature>
<keyword evidence="2" id="KW-1185">Reference proteome</keyword>
<name>A0ABU6TT95_9FABA</name>
<comment type="caution">
    <text evidence="1">The sequence shown here is derived from an EMBL/GenBank/DDBJ whole genome shotgun (WGS) entry which is preliminary data.</text>
</comment>
<evidence type="ECO:0000313" key="2">
    <source>
        <dbReference type="Proteomes" id="UP001341840"/>
    </source>
</evidence>
<organism evidence="1 2">
    <name type="scientific">Stylosanthes scabra</name>
    <dbReference type="NCBI Taxonomy" id="79078"/>
    <lineage>
        <taxon>Eukaryota</taxon>
        <taxon>Viridiplantae</taxon>
        <taxon>Streptophyta</taxon>
        <taxon>Embryophyta</taxon>
        <taxon>Tracheophyta</taxon>
        <taxon>Spermatophyta</taxon>
        <taxon>Magnoliopsida</taxon>
        <taxon>eudicotyledons</taxon>
        <taxon>Gunneridae</taxon>
        <taxon>Pentapetalae</taxon>
        <taxon>rosids</taxon>
        <taxon>fabids</taxon>
        <taxon>Fabales</taxon>
        <taxon>Fabaceae</taxon>
        <taxon>Papilionoideae</taxon>
        <taxon>50 kb inversion clade</taxon>
        <taxon>dalbergioids sensu lato</taxon>
        <taxon>Dalbergieae</taxon>
        <taxon>Pterocarpus clade</taxon>
        <taxon>Stylosanthes</taxon>
    </lineage>
</organism>
<evidence type="ECO:0000313" key="1">
    <source>
        <dbReference type="EMBL" id="MED6152107.1"/>
    </source>
</evidence>
<protein>
    <submittedName>
        <fullName evidence="1">Uncharacterized protein</fullName>
    </submittedName>
</protein>
<proteinExistence type="predicted"/>